<organism evidence="5 6">
    <name type="scientific">Paenibacillus eucommiae</name>
    <dbReference type="NCBI Taxonomy" id="1355755"/>
    <lineage>
        <taxon>Bacteria</taxon>
        <taxon>Bacillati</taxon>
        <taxon>Bacillota</taxon>
        <taxon>Bacilli</taxon>
        <taxon>Bacillales</taxon>
        <taxon>Paenibacillaceae</taxon>
        <taxon>Paenibacillus</taxon>
    </lineage>
</organism>
<evidence type="ECO:0000256" key="1">
    <source>
        <dbReference type="ARBA" id="ARBA00001947"/>
    </source>
</evidence>
<name>A0ABS4J2T8_9BACL</name>
<dbReference type="RefSeq" id="WP_209975961.1">
    <property type="nucleotide sequence ID" value="NZ_JAGGLB010000023.1"/>
</dbReference>
<accession>A0ABS4J2T8</accession>
<evidence type="ECO:0000313" key="6">
    <source>
        <dbReference type="Proteomes" id="UP001519287"/>
    </source>
</evidence>
<dbReference type="InterPro" id="IPR013785">
    <property type="entry name" value="Aldolase_TIM"/>
</dbReference>
<sequence length="281" mass="31256">MEKVMITVATTGAFPTKGQNPNIPLTPQEIADDVYECWKAGASIAHVHVRDDEGKGTMNLEKFKETVQLIRSRCDIVLNLTTSGDLNATNDDRIAHLIELKPEMATFDAGTMNWMHDTLFINHPHFLEKLGRITMEHAIKPEIEIMDAGMVYNSFHYVNKGVLNTPGHYQFVMGVPGGIGATIENLVFLKGLIPQDATWSAFGVGRHHLPILFATIAMGGHVRVGMEDNVFYTKNRLAKSNAEFVERAARLIREAGKEVASPDEARQILKLHNHGERSMLS</sequence>
<evidence type="ECO:0000256" key="3">
    <source>
        <dbReference type="ARBA" id="ARBA00022723"/>
    </source>
</evidence>
<keyword evidence="4" id="KW-0862">Zinc</keyword>
<keyword evidence="6" id="KW-1185">Reference proteome</keyword>
<dbReference type="EMBL" id="JAGGLB010000023">
    <property type="protein sequence ID" value="MBP1994108.1"/>
    <property type="molecule type" value="Genomic_DNA"/>
</dbReference>
<comment type="cofactor">
    <cofactor evidence="1">
        <name>Zn(2+)</name>
        <dbReference type="ChEBI" id="CHEBI:29105"/>
    </cofactor>
</comment>
<dbReference type="PANTHER" id="PTHR37418">
    <property type="entry name" value="3-KETO-5-AMINOHEXANOATE CLEAVAGE ENZYME-RELATED"/>
    <property type="match status" value="1"/>
</dbReference>
<comment type="caution">
    <text evidence="5">The sequence shown here is derived from an EMBL/GenBank/DDBJ whole genome shotgun (WGS) entry which is preliminary data.</text>
</comment>
<dbReference type="InterPro" id="IPR008567">
    <property type="entry name" value="BKACE"/>
</dbReference>
<keyword evidence="2" id="KW-0808">Transferase</keyword>
<dbReference type="PANTHER" id="PTHR37418:SF2">
    <property type="entry name" value="3-KETO-5-AMINOHEXANOATE CLEAVAGE ENZYME"/>
    <property type="match status" value="1"/>
</dbReference>
<proteinExistence type="predicted"/>
<keyword evidence="3" id="KW-0479">Metal-binding</keyword>
<dbReference type="Gene3D" id="3.20.20.70">
    <property type="entry name" value="Aldolase class I"/>
    <property type="match status" value="1"/>
</dbReference>
<gene>
    <name evidence="5" type="ORF">J2Z66_005734</name>
</gene>
<dbReference type="Proteomes" id="UP001519287">
    <property type="component" value="Unassembled WGS sequence"/>
</dbReference>
<evidence type="ECO:0000256" key="2">
    <source>
        <dbReference type="ARBA" id="ARBA00022679"/>
    </source>
</evidence>
<reference evidence="5 6" key="1">
    <citation type="submission" date="2021-03" db="EMBL/GenBank/DDBJ databases">
        <title>Genomic Encyclopedia of Type Strains, Phase IV (KMG-IV): sequencing the most valuable type-strain genomes for metagenomic binning, comparative biology and taxonomic classification.</title>
        <authorList>
            <person name="Goeker M."/>
        </authorList>
    </citation>
    <scope>NUCLEOTIDE SEQUENCE [LARGE SCALE GENOMIC DNA]</scope>
    <source>
        <strain evidence="5 6">DSM 26048</strain>
    </source>
</reference>
<dbReference type="Pfam" id="PF05853">
    <property type="entry name" value="BKACE"/>
    <property type="match status" value="1"/>
</dbReference>
<evidence type="ECO:0000256" key="4">
    <source>
        <dbReference type="ARBA" id="ARBA00022833"/>
    </source>
</evidence>
<protein>
    <submittedName>
        <fullName evidence="5">Uncharacterized protein (DUF849 family)</fullName>
    </submittedName>
</protein>
<evidence type="ECO:0000313" key="5">
    <source>
        <dbReference type="EMBL" id="MBP1994108.1"/>
    </source>
</evidence>